<feature type="region of interest" description="Disordered" evidence="1">
    <location>
        <begin position="1"/>
        <end position="30"/>
    </location>
</feature>
<dbReference type="Proteomes" id="UP000236370">
    <property type="component" value="Unassembled WGS sequence"/>
</dbReference>
<sequence length="65" mass="7408">TASLEGQPPKSHFNSARHRQRLVDPAASKKELSLPRRGSLCRSNDCDWVIDKRSERNCFLGKMLL</sequence>
<protein>
    <submittedName>
        <fullName evidence="2">MAST4 isoform 11</fullName>
    </submittedName>
</protein>
<reference evidence="2 3" key="1">
    <citation type="submission" date="2017-12" db="EMBL/GenBank/DDBJ databases">
        <title>High-resolution comparative analysis of great ape genomes.</title>
        <authorList>
            <person name="Pollen A."/>
            <person name="Hastie A."/>
            <person name="Hormozdiari F."/>
            <person name="Dougherty M."/>
            <person name="Liu R."/>
            <person name="Chaisson M."/>
            <person name="Hoppe E."/>
            <person name="Hill C."/>
            <person name="Pang A."/>
            <person name="Hillier L."/>
            <person name="Baker C."/>
            <person name="Armstrong J."/>
            <person name="Shendure J."/>
            <person name="Paten B."/>
            <person name="Wilson R."/>
            <person name="Chao H."/>
            <person name="Schneider V."/>
            <person name="Ventura M."/>
            <person name="Kronenberg Z."/>
            <person name="Murali S."/>
            <person name="Gordon D."/>
            <person name="Cantsilieris S."/>
            <person name="Munson K."/>
            <person name="Nelson B."/>
            <person name="Raja A."/>
            <person name="Underwood J."/>
            <person name="Diekhans M."/>
            <person name="Fiddes I."/>
            <person name="Haussler D."/>
            <person name="Eichler E."/>
        </authorList>
    </citation>
    <scope>NUCLEOTIDE SEQUENCE [LARGE SCALE GENOMIC DNA]</scope>
    <source>
        <strain evidence="2">Yerkes chimp pedigree #C0471</strain>
    </source>
</reference>
<gene>
    <name evidence="2" type="ORF">CK820_G0034266</name>
</gene>
<accession>A0A2J8L152</accession>
<name>A0A2J8L152_PANTR</name>
<organism evidence="2 3">
    <name type="scientific">Pan troglodytes</name>
    <name type="common">Chimpanzee</name>
    <dbReference type="NCBI Taxonomy" id="9598"/>
    <lineage>
        <taxon>Eukaryota</taxon>
        <taxon>Metazoa</taxon>
        <taxon>Chordata</taxon>
        <taxon>Craniata</taxon>
        <taxon>Vertebrata</taxon>
        <taxon>Euteleostomi</taxon>
        <taxon>Mammalia</taxon>
        <taxon>Eutheria</taxon>
        <taxon>Euarchontoglires</taxon>
        <taxon>Primates</taxon>
        <taxon>Haplorrhini</taxon>
        <taxon>Catarrhini</taxon>
        <taxon>Hominidae</taxon>
        <taxon>Pan</taxon>
    </lineage>
</organism>
<evidence type="ECO:0000256" key="1">
    <source>
        <dbReference type="SAM" id="MobiDB-lite"/>
    </source>
</evidence>
<evidence type="ECO:0000313" key="3">
    <source>
        <dbReference type="Proteomes" id="UP000236370"/>
    </source>
</evidence>
<evidence type="ECO:0000313" key="2">
    <source>
        <dbReference type="EMBL" id="PNI40998.1"/>
    </source>
</evidence>
<feature type="non-terminal residue" evidence="2">
    <location>
        <position position="1"/>
    </location>
</feature>
<comment type="caution">
    <text evidence="2">The sequence shown here is derived from an EMBL/GenBank/DDBJ whole genome shotgun (WGS) entry which is preliminary data.</text>
</comment>
<dbReference type="AlphaFoldDB" id="A0A2J8L152"/>
<dbReference type="EMBL" id="NBAG03000320">
    <property type="protein sequence ID" value="PNI40998.1"/>
    <property type="molecule type" value="Genomic_DNA"/>
</dbReference>
<proteinExistence type="predicted"/>